<feature type="region of interest" description="Disordered" evidence="1">
    <location>
        <begin position="353"/>
        <end position="400"/>
    </location>
</feature>
<protein>
    <submittedName>
        <fullName evidence="2">Uncharacterized protein</fullName>
    </submittedName>
</protein>
<feature type="compositionally biased region" description="Low complexity" evidence="1">
    <location>
        <begin position="1363"/>
        <end position="1382"/>
    </location>
</feature>
<feature type="compositionally biased region" description="Polar residues" evidence="1">
    <location>
        <begin position="1383"/>
        <end position="1392"/>
    </location>
</feature>
<dbReference type="Proteomes" id="UP000009168">
    <property type="component" value="Unassembled WGS sequence"/>
</dbReference>
<feature type="region of interest" description="Disordered" evidence="1">
    <location>
        <begin position="761"/>
        <end position="791"/>
    </location>
</feature>
<feature type="region of interest" description="Disordered" evidence="1">
    <location>
        <begin position="1087"/>
        <end position="1118"/>
    </location>
</feature>
<feature type="region of interest" description="Disordered" evidence="1">
    <location>
        <begin position="438"/>
        <end position="457"/>
    </location>
</feature>
<feature type="compositionally biased region" description="Polar residues" evidence="1">
    <location>
        <begin position="188"/>
        <end position="200"/>
    </location>
</feature>
<dbReference type="RefSeq" id="XP_001020998.2">
    <property type="nucleotide sequence ID" value="XM_001020998.2"/>
</dbReference>
<dbReference type="EMBL" id="GG662608">
    <property type="protein sequence ID" value="EAS00753.2"/>
    <property type="molecule type" value="Genomic_DNA"/>
</dbReference>
<accession>I7LW34</accession>
<evidence type="ECO:0000313" key="2">
    <source>
        <dbReference type="EMBL" id="EAS00753.2"/>
    </source>
</evidence>
<dbReference type="STRING" id="312017.I7LW34"/>
<evidence type="ECO:0000313" key="3">
    <source>
        <dbReference type="Proteomes" id="UP000009168"/>
    </source>
</evidence>
<evidence type="ECO:0000256" key="1">
    <source>
        <dbReference type="SAM" id="MobiDB-lite"/>
    </source>
</evidence>
<keyword evidence="3" id="KW-1185">Reference proteome</keyword>
<feature type="compositionally biased region" description="Basic and acidic residues" evidence="1">
    <location>
        <begin position="363"/>
        <end position="379"/>
    </location>
</feature>
<feature type="region of interest" description="Disordered" evidence="1">
    <location>
        <begin position="1342"/>
        <end position="1392"/>
    </location>
</feature>
<dbReference type="KEGG" id="tet:TTHERM_00304210"/>
<organism evidence="2 3">
    <name type="scientific">Tetrahymena thermophila (strain SB210)</name>
    <dbReference type="NCBI Taxonomy" id="312017"/>
    <lineage>
        <taxon>Eukaryota</taxon>
        <taxon>Sar</taxon>
        <taxon>Alveolata</taxon>
        <taxon>Ciliophora</taxon>
        <taxon>Intramacronucleata</taxon>
        <taxon>Oligohymenophorea</taxon>
        <taxon>Hymenostomatida</taxon>
        <taxon>Tetrahymenina</taxon>
        <taxon>Tetrahymenidae</taxon>
        <taxon>Tetrahymena</taxon>
    </lineage>
</organism>
<feature type="compositionally biased region" description="Low complexity" evidence="1">
    <location>
        <begin position="154"/>
        <end position="187"/>
    </location>
</feature>
<sequence length="1392" mass="157156">MDEDIMLELLAEYSGNWKDRQYFEHIVREIQKKQHLSQLIQEHNHDPRDQLMLEASKRKTVLEIEKKYQQSVINSTYVFPRKKNIGKAGDGSSVIAVEDATPNDDSYNNSLDVDFYNLKAQNTKKKRQIIKVPQSQEQNGKGAVLSMQSLKANVNNSQQSNESNSLSPISRVQQQQNNQAQTSFSQSKNINLTNSNQYQNKGEGLKQNIQNGQANNNENFLRNIQKEDQDEKINKVQKIALNQSQEKFLQNGNQNQNANQLANSVNSLPLNNNNNQLQQKNVGIISPNKQTTKIGINEAFSPSQIINKQNQLQSNTNTGNKSNANNVQQQQYQKTFLQNQIIKQQQQAILRNSQEDNQAVIKQKNDRNSQHAQRDKESYQGESGAGTRLNTCTNDTEKDPEIISKIQKQVKSQSNSPISKVNGQVQSLNGNYYLSPQQQQLAQQNQNQQQNQNSQGLQIKSNPATQQISVKSQNNFQYNSKNQNLSSIGNGKELLSQNQKLNSNQISQKDLNKHSNLIDSILNRQQQQYSAVNNLMNNHQILNTQESANGNEDSSLSLNQFTQQSAKSQNQYIQGDNDQQQILKQIHNQNLNQNNIYNSKKLYQLNTNVPSNNILQQQQQQQLQQLQNQQNVIHNKQRKLVQQNGIQQNVNQNSGHLPSSLQQQHLNQNASQQNQSPFTSYSQQNIVVQNNSQIQYLPSNEQISSNSNLDQGRTNMIHLSQNQNNQAQYNTNGQVAYLNDNVVSSQNGTDNQQIHTYNQYNEENSLAIDSQRKNSVRSKRSGGPNGIQDDQDQKHLIQNSQQNLQFSQTHSSQYKNKWIDFKKINQQYKGSERVNGGAINQTQLEDHNSAAANYRNTFSSVSPNGHQSTQNNSKKGQSTINNYLSLSSAINNIGNSPSIQQNSTIKNKQGMVSSMTQSNHFLNQAINNSNIGQPSLQKVPSSHLHQNQHSNLASSHLNMQQNLQTQNSQELAAYQIKSGKLGLTENQSIDKNYHTQFINNAKQFHQQQQFLLQQNQAIEENNQNQALNQKNAQRKQINKVNSCKSFEIRDKFNKTATKNNPNNIIINLSNVNGSNNNNYHNLYAQNLNHTTGNHNMSALNNNNNNNNNNNSNINSSTINQNSAQNNLLQSQLFSQQNNNNTQQNKQNLLSSSQNIISYLPTSQSKNTYSAALYQKSQNNILSKQAKNPTENTMSNLFNNIHSNSSNNMLSNSGIVAISGQNGVNSSVNIPRNTSQNANGSTSQSINNLNLNSYLTNHNQNSNTKLAKKIDMYKVFNSTNSNSFSNQKEQQASVKQAKNLGLVLQKIIKNKTLKINEKSNQLNQQIQLASNQIQSNLAQTTNINNNYNNQTAKKQSTPGKKKMSTSGNSQQNNFNNSNIKSPQFSSQLKKNYI</sequence>
<dbReference type="InParanoid" id="I7LW34"/>
<feature type="region of interest" description="Disordered" evidence="1">
    <location>
        <begin position="856"/>
        <end position="878"/>
    </location>
</feature>
<proteinExistence type="predicted"/>
<feature type="compositionally biased region" description="Low complexity" evidence="1">
    <location>
        <begin position="1342"/>
        <end position="1354"/>
    </location>
</feature>
<name>I7LW34_TETTS</name>
<feature type="region of interest" description="Disordered" evidence="1">
    <location>
        <begin position="650"/>
        <end position="678"/>
    </location>
</feature>
<dbReference type="GeneID" id="7829292"/>
<feature type="region of interest" description="Disordered" evidence="1">
    <location>
        <begin position="154"/>
        <end position="202"/>
    </location>
</feature>
<reference evidence="3" key="1">
    <citation type="journal article" date="2006" name="PLoS Biol.">
        <title>Macronuclear genome sequence of the ciliate Tetrahymena thermophila, a model eukaryote.</title>
        <authorList>
            <person name="Eisen J.A."/>
            <person name="Coyne R.S."/>
            <person name="Wu M."/>
            <person name="Wu D."/>
            <person name="Thiagarajan M."/>
            <person name="Wortman J.R."/>
            <person name="Badger J.H."/>
            <person name="Ren Q."/>
            <person name="Amedeo P."/>
            <person name="Jones K.M."/>
            <person name="Tallon L.J."/>
            <person name="Delcher A.L."/>
            <person name="Salzberg S.L."/>
            <person name="Silva J.C."/>
            <person name="Haas B.J."/>
            <person name="Majoros W.H."/>
            <person name="Farzad M."/>
            <person name="Carlton J.M."/>
            <person name="Smith R.K. Jr."/>
            <person name="Garg J."/>
            <person name="Pearlman R.E."/>
            <person name="Karrer K.M."/>
            <person name="Sun L."/>
            <person name="Manning G."/>
            <person name="Elde N.C."/>
            <person name="Turkewitz A.P."/>
            <person name="Asai D.J."/>
            <person name="Wilkes D.E."/>
            <person name="Wang Y."/>
            <person name="Cai H."/>
            <person name="Collins K."/>
            <person name="Stewart B.A."/>
            <person name="Lee S.R."/>
            <person name="Wilamowska K."/>
            <person name="Weinberg Z."/>
            <person name="Ruzzo W.L."/>
            <person name="Wloga D."/>
            <person name="Gaertig J."/>
            <person name="Frankel J."/>
            <person name="Tsao C.-C."/>
            <person name="Gorovsky M.A."/>
            <person name="Keeling P.J."/>
            <person name="Waller R.F."/>
            <person name="Patron N.J."/>
            <person name="Cherry J.M."/>
            <person name="Stover N.A."/>
            <person name="Krieger C.J."/>
            <person name="del Toro C."/>
            <person name="Ryder H.F."/>
            <person name="Williamson S.C."/>
            <person name="Barbeau R.A."/>
            <person name="Hamilton E.P."/>
            <person name="Orias E."/>
        </authorList>
    </citation>
    <scope>NUCLEOTIDE SEQUENCE [LARGE SCALE GENOMIC DNA]</scope>
    <source>
        <strain evidence="3">SB210</strain>
    </source>
</reference>
<gene>
    <name evidence="2" type="ORF">TTHERM_00304210</name>
</gene>